<evidence type="ECO:0000259" key="1">
    <source>
        <dbReference type="Pfam" id="PF18734"/>
    </source>
</evidence>
<organism evidence="2 3">
    <name type="scientific">Vibrio tubiashii</name>
    <dbReference type="NCBI Taxonomy" id="29498"/>
    <lineage>
        <taxon>Bacteria</taxon>
        <taxon>Pseudomonadati</taxon>
        <taxon>Pseudomonadota</taxon>
        <taxon>Gammaproteobacteria</taxon>
        <taxon>Vibrionales</taxon>
        <taxon>Vibrionaceae</taxon>
        <taxon>Vibrio</taxon>
        <taxon>Vibrio oreintalis group</taxon>
    </lineage>
</organism>
<protein>
    <recommendedName>
        <fullName evidence="1">HEPN AbiU2-like domain-containing protein</fullName>
    </recommendedName>
</protein>
<feature type="domain" description="HEPN AbiU2-like" evidence="1">
    <location>
        <begin position="4"/>
        <end position="167"/>
    </location>
</feature>
<comment type="caution">
    <text evidence="2">The sequence shown here is derived from an EMBL/GenBank/DDBJ whole genome shotgun (WGS) entry which is preliminary data.</text>
</comment>
<dbReference type="Proteomes" id="UP000572722">
    <property type="component" value="Unassembled WGS sequence"/>
</dbReference>
<evidence type="ECO:0000313" key="2">
    <source>
        <dbReference type="EMBL" id="NOI82177.1"/>
    </source>
</evidence>
<dbReference type="EMBL" id="VTXO01000006">
    <property type="protein sequence ID" value="NOI82177.1"/>
    <property type="molecule type" value="Genomic_DNA"/>
</dbReference>
<sequence>MDVFKRLKDEVNEIHFRWVVYRQVYAQGPKEIELLNKNGAYFFYIAQHLFMDNVALSFSKLTDPNKQGSNENLSLKQLIVLSNNSGDLELAHALKEKFEELLKSCDKFRKLRNKRIAHADLGHAMGVAEEPLPGISRQYVEDALALLRDFMNTYELAVSDSQTLYDEIILDLGSGGDVLLNSLRKATHT</sequence>
<evidence type="ECO:0000313" key="3">
    <source>
        <dbReference type="Proteomes" id="UP000572722"/>
    </source>
</evidence>
<proteinExistence type="predicted"/>
<name>A0AAE5LJ08_9VIBR</name>
<reference evidence="2 3" key="1">
    <citation type="submission" date="2019-08" db="EMBL/GenBank/DDBJ databases">
        <title>Draft genome sequencing and comparative genomics of hatchery-associated Vibrios.</title>
        <authorList>
            <person name="Kehlet-Delgado H."/>
            <person name="Mueller R.S."/>
        </authorList>
    </citation>
    <scope>NUCLEOTIDE SEQUENCE [LARGE SCALE GENOMIC DNA]</scope>
    <source>
        <strain evidence="2 3">01-65-5-1</strain>
    </source>
</reference>
<dbReference type="AlphaFoldDB" id="A0AAE5LJ08"/>
<gene>
    <name evidence="2" type="ORF">F0237_16035</name>
</gene>
<accession>A0AAE5LJ08</accession>
<dbReference type="RefSeq" id="WP_171323588.1">
    <property type="nucleotide sequence ID" value="NZ_VTXO01000006.1"/>
</dbReference>
<dbReference type="Pfam" id="PF18734">
    <property type="entry name" value="HEPN_AbiU2"/>
    <property type="match status" value="1"/>
</dbReference>
<dbReference type="InterPro" id="IPR040704">
    <property type="entry name" value="HEPN_AbiU2"/>
</dbReference>